<feature type="repeat" description="WD" evidence="2">
    <location>
        <begin position="640"/>
        <end position="683"/>
    </location>
</feature>
<dbReference type="Pfam" id="PF13646">
    <property type="entry name" value="HEAT_2"/>
    <property type="match status" value="1"/>
</dbReference>
<keyword evidence="5" id="KW-1185">Reference proteome</keyword>
<dbReference type="SUPFAM" id="SSF50978">
    <property type="entry name" value="WD40 repeat-like"/>
    <property type="match status" value="1"/>
</dbReference>
<dbReference type="Proteomes" id="UP000054359">
    <property type="component" value="Unassembled WGS sequence"/>
</dbReference>
<dbReference type="GO" id="GO:0071230">
    <property type="term" value="P:cellular response to amino acid stimulus"/>
    <property type="evidence" value="ECO:0007669"/>
    <property type="project" value="TreeGrafter"/>
</dbReference>
<feature type="region of interest" description="Disordered" evidence="3">
    <location>
        <begin position="290"/>
        <end position="341"/>
    </location>
</feature>
<reference evidence="4 5" key="1">
    <citation type="submission" date="2013-11" db="EMBL/GenBank/DDBJ databases">
        <title>Genome sequencing of Stegodyphus mimosarum.</title>
        <authorList>
            <person name="Bechsgaard J."/>
        </authorList>
    </citation>
    <scope>NUCLEOTIDE SEQUENCE [LARGE SCALE GENOMIC DNA]</scope>
</reference>
<comment type="similarity">
    <text evidence="1">Belongs to the WD repeat RAPTOR family.</text>
</comment>
<organism evidence="4 5">
    <name type="scientific">Stegodyphus mimosarum</name>
    <name type="common">African social velvet spider</name>
    <dbReference type="NCBI Taxonomy" id="407821"/>
    <lineage>
        <taxon>Eukaryota</taxon>
        <taxon>Metazoa</taxon>
        <taxon>Ecdysozoa</taxon>
        <taxon>Arthropoda</taxon>
        <taxon>Chelicerata</taxon>
        <taxon>Arachnida</taxon>
        <taxon>Araneae</taxon>
        <taxon>Araneomorphae</taxon>
        <taxon>Entelegynae</taxon>
        <taxon>Eresoidea</taxon>
        <taxon>Eresidae</taxon>
        <taxon>Stegodyphus</taxon>
    </lineage>
</organism>
<dbReference type="PANTHER" id="PTHR12848:SF16">
    <property type="entry name" value="REGULATORY-ASSOCIATED PROTEIN OF MTOR"/>
    <property type="match status" value="1"/>
</dbReference>
<dbReference type="GO" id="GO:0038202">
    <property type="term" value="P:TORC1 signaling"/>
    <property type="evidence" value="ECO:0007669"/>
    <property type="project" value="TreeGrafter"/>
</dbReference>
<dbReference type="GO" id="GO:0009267">
    <property type="term" value="P:cellular response to starvation"/>
    <property type="evidence" value="ECO:0007669"/>
    <property type="project" value="TreeGrafter"/>
</dbReference>
<dbReference type="Gene3D" id="2.130.10.10">
    <property type="entry name" value="YVTN repeat-like/Quinoprotein amine dehydrogenase"/>
    <property type="match status" value="2"/>
</dbReference>
<dbReference type="AlphaFoldDB" id="A0A087TEQ7"/>
<dbReference type="InterPro" id="IPR001680">
    <property type="entry name" value="WD40_rpt"/>
</dbReference>
<evidence type="ECO:0000256" key="3">
    <source>
        <dbReference type="SAM" id="MobiDB-lite"/>
    </source>
</evidence>
<evidence type="ECO:0000256" key="2">
    <source>
        <dbReference type="PROSITE-ProRule" id="PRU00221"/>
    </source>
</evidence>
<dbReference type="SUPFAM" id="SSF48371">
    <property type="entry name" value="ARM repeat"/>
    <property type="match status" value="1"/>
</dbReference>
<dbReference type="Gene3D" id="1.25.10.10">
    <property type="entry name" value="Leucine-rich Repeat Variant"/>
    <property type="match status" value="1"/>
</dbReference>
<evidence type="ECO:0000313" key="5">
    <source>
        <dbReference type="Proteomes" id="UP000054359"/>
    </source>
</evidence>
<evidence type="ECO:0000256" key="1">
    <source>
        <dbReference type="ARBA" id="ARBA00009257"/>
    </source>
</evidence>
<dbReference type="PANTHER" id="PTHR12848">
    <property type="entry name" value="REGULATORY-ASSOCIATED PROTEIN OF MTOR"/>
    <property type="match status" value="1"/>
</dbReference>
<dbReference type="FunFam" id="2.130.10.10:FF:000072">
    <property type="entry name" value="Regulatory-associated protein of MTOR, complex 1"/>
    <property type="match status" value="1"/>
</dbReference>
<dbReference type="InterPro" id="IPR011989">
    <property type="entry name" value="ARM-like"/>
</dbReference>
<gene>
    <name evidence="4" type="ORF">X975_07389</name>
</gene>
<dbReference type="GO" id="GO:0030674">
    <property type="term" value="F:protein-macromolecule adaptor activity"/>
    <property type="evidence" value="ECO:0007669"/>
    <property type="project" value="TreeGrafter"/>
</dbReference>
<dbReference type="GO" id="GO:0030307">
    <property type="term" value="P:positive regulation of cell growth"/>
    <property type="evidence" value="ECO:0007669"/>
    <property type="project" value="TreeGrafter"/>
</dbReference>
<feature type="non-terminal residue" evidence="4">
    <location>
        <position position="768"/>
    </location>
</feature>
<dbReference type="OrthoDB" id="10262360at2759"/>
<dbReference type="GO" id="GO:0005737">
    <property type="term" value="C:cytoplasm"/>
    <property type="evidence" value="ECO:0007669"/>
    <property type="project" value="TreeGrafter"/>
</dbReference>
<dbReference type="InterPro" id="IPR036322">
    <property type="entry name" value="WD40_repeat_dom_sf"/>
</dbReference>
<name>A0A087TEQ7_STEMI</name>
<protein>
    <submittedName>
        <fullName evidence="4">Regulatory-associated protein of mTOR</fullName>
    </submittedName>
</protein>
<evidence type="ECO:0000313" key="4">
    <source>
        <dbReference type="EMBL" id="KFM63596.1"/>
    </source>
</evidence>
<dbReference type="InterPro" id="IPR015943">
    <property type="entry name" value="WD40/YVTN_repeat-like_dom_sf"/>
</dbReference>
<dbReference type="SMART" id="SM00320">
    <property type="entry name" value="WD40"/>
    <property type="match status" value="6"/>
</dbReference>
<dbReference type="EMBL" id="KK114878">
    <property type="protein sequence ID" value="KFM63596.1"/>
    <property type="molecule type" value="Genomic_DNA"/>
</dbReference>
<dbReference type="PROSITE" id="PS50082">
    <property type="entry name" value="WD_REPEATS_2"/>
    <property type="match status" value="1"/>
</dbReference>
<accession>A0A087TEQ7</accession>
<dbReference type="OMA" id="EDNYQVQ"/>
<sequence>MAAFCVSCIVHNYKQGQVAALQNNVVAICLEQLNDPSPKLRQWVAICLGEIWANFEQARWCGVRDSAHEKLEVLLTDPEPEVRAAAVYALGTFLNSTTERTDHANAIDHSIGMVLINKVANDGSPLVRMELVVALQWFLIIFENQFVAVGFQYMDEEKAKESSANHLLAPGGEVPSPLGMRKVASRDRLKIPLSGSPGSNTLDVNYAGDSSAMALERLRRVSSSTSISSIASNVHSPYTTSSTLGYASVFGNIWKTLISLSSDPYPEVAKLADQLINYIKQKVIEVHRPDSVKNGKIPSMSEPSSPSGRPSFLAGESPPTRANGPITHHAQENRSRSANRWSDVNAPYQQYQYFAQFNRIRKTFDKGPEIREIGEDAEDNQEPKNPLIKTQYVAWSSLYFSQPVLKIGETDIDSPAHLEKEWLYVRNEYMRKSVVEEVKKLENGRFDEQIFINKNPNLPSALKFHPYESHMVVTDKEYYSVWDWEKGYLLRSNSSHNLQNVRITALDFINAHDDTLLMIGSDDGAVKLWKNYVSESDVRLVTAFQIIQDLLPSTRGSGLVLQWEQHSLQLLASGDVRHIRIWDAERESKVQDIPTSADSCLTCLSSNPEFASLIVAGCGDGTVRVYDRRLPHNECGVHIFQEHSGWVVNVLLQNKQNSSQIVSGSVAGDVRFWDLRHSTSVKSIPPTHGMTAMAIHTSLDLIACGAASQFISVFNQSGENVSTIKYHDGFMGHRIGPISCLAFHPYKASLAAGSTDSLISVYSVNRKH</sequence>
<dbReference type="GO" id="GO:0031931">
    <property type="term" value="C:TORC1 complex"/>
    <property type="evidence" value="ECO:0007669"/>
    <property type="project" value="InterPro"/>
</dbReference>
<dbReference type="Pfam" id="PF00400">
    <property type="entry name" value="WD40"/>
    <property type="match status" value="3"/>
</dbReference>
<dbReference type="GO" id="GO:0010506">
    <property type="term" value="P:regulation of autophagy"/>
    <property type="evidence" value="ECO:0007669"/>
    <property type="project" value="TreeGrafter"/>
</dbReference>
<dbReference type="STRING" id="407821.A0A087TEQ7"/>
<keyword evidence="2" id="KW-0853">WD repeat</keyword>
<proteinExistence type="inferred from homology"/>
<dbReference type="InterPro" id="IPR016024">
    <property type="entry name" value="ARM-type_fold"/>
</dbReference>
<dbReference type="InterPro" id="IPR004083">
    <property type="entry name" value="Raptor"/>
</dbReference>